<organism evidence="3 4">
    <name type="scientific">Marasmius tenuissimus</name>
    <dbReference type="NCBI Taxonomy" id="585030"/>
    <lineage>
        <taxon>Eukaryota</taxon>
        <taxon>Fungi</taxon>
        <taxon>Dikarya</taxon>
        <taxon>Basidiomycota</taxon>
        <taxon>Agaricomycotina</taxon>
        <taxon>Agaricomycetes</taxon>
        <taxon>Agaricomycetidae</taxon>
        <taxon>Agaricales</taxon>
        <taxon>Marasmiineae</taxon>
        <taxon>Marasmiaceae</taxon>
        <taxon>Marasmius</taxon>
    </lineage>
</organism>
<keyword evidence="2" id="KW-0732">Signal</keyword>
<evidence type="ECO:0000256" key="1">
    <source>
        <dbReference type="SAM" id="MobiDB-lite"/>
    </source>
</evidence>
<keyword evidence="4" id="KW-1185">Reference proteome</keyword>
<feature type="compositionally biased region" description="Polar residues" evidence="1">
    <location>
        <begin position="131"/>
        <end position="146"/>
    </location>
</feature>
<feature type="region of interest" description="Disordered" evidence="1">
    <location>
        <begin position="30"/>
        <end position="50"/>
    </location>
</feature>
<comment type="caution">
    <text evidence="3">The sequence shown here is derived from an EMBL/GenBank/DDBJ whole genome shotgun (WGS) entry which is preliminary data.</text>
</comment>
<evidence type="ECO:0000256" key="2">
    <source>
        <dbReference type="SAM" id="SignalP"/>
    </source>
</evidence>
<feature type="compositionally biased region" description="Low complexity" evidence="1">
    <location>
        <begin position="30"/>
        <end position="39"/>
    </location>
</feature>
<evidence type="ECO:0000313" key="3">
    <source>
        <dbReference type="EMBL" id="KAL0063832.1"/>
    </source>
</evidence>
<sequence length="192" mass="18570">MKSFTAVLAIAAVVVAIPIQVAEDPAAGVSSVVPSSSLPVTPPTGATPPAQGGGLPIVGGILDGVLDGLPVVGGVSGGKGGLPLRRGEEPTSGEGSEGQEGEAEEGVATVTVTVTETANPSTIVASATEVASATGTASEALPTQSGEVAVPPVESATASSTAEQAESTGTGEVEKVDAEEPESEIEARDDCL</sequence>
<reference evidence="3 4" key="1">
    <citation type="submission" date="2024-05" db="EMBL/GenBank/DDBJ databases">
        <title>A draft genome resource for the thread blight pathogen Marasmius tenuissimus strain MS-2.</title>
        <authorList>
            <person name="Yulfo-Soto G.E."/>
            <person name="Baruah I.K."/>
            <person name="Amoako-Attah I."/>
            <person name="Bukari Y."/>
            <person name="Meinhardt L.W."/>
            <person name="Bailey B.A."/>
            <person name="Cohen S.P."/>
        </authorList>
    </citation>
    <scope>NUCLEOTIDE SEQUENCE [LARGE SCALE GENOMIC DNA]</scope>
    <source>
        <strain evidence="3 4">MS-2</strain>
    </source>
</reference>
<feature type="compositionally biased region" description="Low complexity" evidence="1">
    <location>
        <begin position="154"/>
        <end position="170"/>
    </location>
</feature>
<dbReference type="EMBL" id="JBBXMP010000073">
    <property type="protein sequence ID" value="KAL0063832.1"/>
    <property type="molecule type" value="Genomic_DNA"/>
</dbReference>
<evidence type="ECO:0000313" key="4">
    <source>
        <dbReference type="Proteomes" id="UP001437256"/>
    </source>
</evidence>
<feature type="chain" id="PRO_5046932521" evidence="2">
    <location>
        <begin position="17"/>
        <end position="192"/>
    </location>
</feature>
<name>A0ABR2ZRT7_9AGAR</name>
<proteinExistence type="predicted"/>
<dbReference type="Proteomes" id="UP001437256">
    <property type="component" value="Unassembled WGS sequence"/>
</dbReference>
<protein>
    <submittedName>
        <fullName evidence="3">Uncharacterized protein</fullName>
    </submittedName>
</protein>
<accession>A0ABR2ZRT7</accession>
<gene>
    <name evidence="3" type="ORF">AAF712_009277</name>
</gene>
<feature type="region of interest" description="Disordered" evidence="1">
    <location>
        <begin position="76"/>
        <end position="108"/>
    </location>
</feature>
<feature type="region of interest" description="Disordered" evidence="1">
    <location>
        <begin position="131"/>
        <end position="192"/>
    </location>
</feature>
<feature type="signal peptide" evidence="2">
    <location>
        <begin position="1"/>
        <end position="16"/>
    </location>
</feature>